<reference evidence="1 2" key="2">
    <citation type="journal article" date="2022" name="Mol. Ecol. Resour.">
        <title>The genomes of chicory, endive, great burdock and yacon provide insights into Asteraceae paleo-polyploidization history and plant inulin production.</title>
        <authorList>
            <person name="Fan W."/>
            <person name="Wang S."/>
            <person name="Wang H."/>
            <person name="Wang A."/>
            <person name="Jiang F."/>
            <person name="Liu H."/>
            <person name="Zhao H."/>
            <person name="Xu D."/>
            <person name="Zhang Y."/>
        </authorList>
    </citation>
    <scope>NUCLEOTIDE SEQUENCE [LARGE SCALE GENOMIC DNA]</scope>
    <source>
        <strain evidence="2">cv. Yunnan</strain>
        <tissue evidence="1">Leaves</tissue>
    </source>
</reference>
<dbReference type="Proteomes" id="UP001056120">
    <property type="component" value="Linkage Group LG10"/>
</dbReference>
<comment type="caution">
    <text evidence="1">The sequence shown here is derived from an EMBL/GenBank/DDBJ whole genome shotgun (WGS) entry which is preliminary data.</text>
</comment>
<sequence length="83" mass="9448">MHVVLRGFHIVNLARGWEEGFTTIWWSKTEDSNSMGIVKKIPTAQLPNSGHARIEAFKLKNMAVLSRFRSSYDFGGVNLNFHV</sequence>
<evidence type="ECO:0000313" key="1">
    <source>
        <dbReference type="EMBL" id="KAI3802110.1"/>
    </source>
</evidence>
<gene>
    <name evidence="1" type="ORF">L1987_30235</name>
</gene>
<protein>
    <submittedName>
        <fullName evidence="1">Uncharacterized protein</fullName>
    </submittedName>
</protein>
<name>A0ACB9I291_9ASTR</name>
<keyword evidence="2" id="KW-1185">Reference proteome</keyword>
<dbReference type="EMBL" id="CM042027">
    <property type="protein sequence ID" value="KAI3802110.1"/>
    <property type="molecule type" value="Genomic_DNA"/>
</dbReference>
<organism evidence="1 2">
    <name type="scientific">Smallanthus sonchifolius</name>
    <dbReference type="NCBI Taxonomy" id="185202"/>
    <lineage>
        <taxon>Eukaryota</taxon>
        <taxon>Viridiplantae</taxon>
        <taxon>Streptophyta</taxon>
        <taxon>Embryophyta</taxon>
        <taxon>Tracheophyta</taxon>
        <taxon>Spermatophyta</taxon>
        <taxon>Magnoliopsida</taxon>
        <taxon>eudicotyledons</taxon>
        <taxon>Gunneridae</taxon>
        <taxon>Pentapetalae</taxon>
        <taxon>asterids</taxon>
        <taxon>campanulids</taxon>
        <taxon>Asterales</taxon>
        <taxon>Asteraceae</taxon>
        <taxon>Asteroideae</taxon>
        <taxon>Heliantheae alliance</taxon>
        <taxon>Millerieae</taxon>
        <taxon>Smallanthus</taxon>
    </lineage>
</organism>
<proteinExistence type="predicted"/>
<evidence type="ECO:0000313" key="2">
    <source>
        <dbReference type="Proteomes" id="UP001056120"/>
    </source>
</evidence>
<reference evidence="2" key="1">
    <citation type="journal article" date="2022" name="Mol. Ecol. Resour.">
        <title>The genomes of chicory, endive, great burdock and yacon provide insights into Asteraceae palaeo-polyploidization history and plant inulin production.</title>
        <authorList>
            <person name="Fan W."/>
            <person name="Wang S."/>
            <person name="Wang H."/>
            <person name="Wang A."/>
            <person name="Jiang F."/>
            <person name="Liu H."/>
            <person name="Zhao H."/>
            <person name="Xu D."/>
            <person name="Zhang Y."/>
        </authorList>
    </citation>
    <scope>NUCLEOTIDE SEQUENCE [LARGE SCALE GENOMIC DNA]</scope>
    <source>
        <strain evidence="2">cv. Yunnan</strain>
    </source>
</reference>
<accession>A0ACB9I291</accession>